<organism evidence="13 14">
    <name type="scientific">Sporobacter termitidis DSM 10068</name>
    <dbReference type="NCBI Taxonomy" id="1123282"/>
    <lineage>
        <taxon>Bacteria</taxon>
        <taxon>Bacillati</taxon>
        <taxon>Bacillota</taxon>
        <taxon>Clostridia</taxon>
        <taxon>Eubacteriales</taxon>
        <taxon>Oscillospiraceae</taxon>
        <taxon>Sporobacter</taxon>
    </lineage>
</organism>
<evidence type="ECO:0000256" key="10">
    <source>
        <dbReference type="ARBA" id="ARBA00034269"/>
    </source>
</evidence>
<keyword evidence="4" id="KW-1003">Cell membrane</keyword>
<gene>
    <name evidence="13" type="ORF">SAMN02745823_02616</name>
</gene>
<evidence type="ECO:0000256" key="11">
    <source>
        <dbReference type="ARBA" id="ARBA00045497"/>
    </source>
</evidence>
<evidence type="ECO:0000256" key="3">
    <source>
        <dbReference type="ARBA" id="ARBA00022448"/>
    </source>
</evidence>
<evidence type="ECO:0000256" key="5">
    <source>
        <dbReference type="ARBA" id="ARBA00022692"/>
    </source>
</evidence>
<keyword evidence="14" id="KW-1185">Reference proteome</keyword>
<dbReference type="EMBL" id="FQXV01000009">
    <property type="protein sequence ID" value="SHI12762.1"/>
    <property type="molecule type" value="Genomic_DNA"/>
</dbReference>
<dbReference type="GO" id="GO:0050897">
    <property type="term" value="F:cobalt ion binding"/>
    <property type="evidence" value="ECO:0007669"/>
    <property type="project" value="TreeGrafter"/>
</dbReference>
<dbReference type="SUPFAM" id="SSF144083">
    <property type="entry name" value="Magnesium transport protein CorA, transmembrane region"/>
    <property type="match status" value="1"/>
</dbReference>
<evidence type="ECO:0000313" key="14">
    <source>
        <dbReference type="Proteomes" id="UP000183995"/>
    </source>
</evidence>
<dbReference type="GO" id="GO:0005886">
    <property type="term" value="C:plasma membrane"/>
    <property type="evidence" value="ECO:0007669"/>
    <property type="project" value="UniProtKB-SubCell"/>
</dbReference>
<evidence type="ECO:0000256" key="8">
    <source>
        <dbReference type="ARBA" id="ARBA00023065"/>
    </source>
</evidence>
<evidence type="ECO:0000256" key="12">
    <source>
        <dbReference type="SAM" id="Phobius"/>
    </source>
</evidence>
<dbReference type="PANTHER" id="PTHR46494:SF1">
    <property type="entry name" value="CORA FAMILY METAL ION TRANSPORTER (EUROFUNG)"/>
    <property type="match status" value="1"/>
</dbReference>
<feature type="transmembrane region" description="Helical" evidence="12">
    <location>
        <begin position="251"/>
        <end position="270"/>
    </location>
</feature>
<dbReference type="OrthoDB" id="9803416at2"/>
<name>A0A1M5YL83_9FIRM</name>
<dbReference type="GO" id="GO:0015087">
    <property type="term" value="F:cobalt ion transmembrane transporter activity"/>
    <property type="evidence" value="ECO:0007669"/>
    <property type="project" value="TreeGrafter"/>
</dbReference>
<comment type="function">
    <text evidence="11">Mediates influx of magnesium ions. Alternates between open and closed states. Activated by low cytoplasmic Mg(2+) levels. Inactive when cytoplasmic Mg(2+) levels are high.</text>
</comment>
<dbReference type="Pfam" id="PF01544">
    <property type="entry name" value="CorA"/>
    <property type="match status" value="1"/>
</dbReference>
<dbReference type="FunFam" id="1.20.58.340:FF:000004">
    <property type="entry name" value="Magnesium transport protein CorA"/>
    <property type="match status" value="1"/>
</dbReference>
<keyword evidence="5 12" id="KW-0812">Transmembrane</keyword>
<dbReference type="InterPro" id="IPR045863">
    <property type="entry name" value="CorA_TM1_TM2"/>
</dbReference>
<dbReference type="AlphaFoldDB" id="A0A1M5YL83"/>
<evidence type="ECO:0000256" key="7">
    <source>
        <dbReference type="ARBA" id="ARBA00022989"/>
    </source>
</evidence>
<comment type="catalytic activity">
    <reaction evidence="10">
        <text>Mg(2+)(in) = Mg(2+)(out)</text>
        <dbReference type="Rhea" id="RHEA:29827"/>
        <dbReference type="ChEBI" id="CHEBI:18420"/>
    </reaction>
</comment>
<protein>
    <submittedName>
        <fullName evidence="13">Magnesium transporter</fullName>
    </submittedName>
</protein>
<comment type="similarity">
    <text evidence="2">Belongs to the CorA metal ion transporter (MIT) (TC 1.A.35) family.</text>
</comment>
<dbReference type="GO" id="GO:0000287">
    <property type="term" value="F:magnesium ion binding"/>
    <property type="evidence" value="ECO:0007669"/>
    <property type="project" value="TreeGrafter"/>
</dbReference>
<keyword evidence="9 12" id="KW-0472">Membrane</keyword>
<accession>A0A1M5YL83</accession>
<keyword evidence="8" id="KW-0406">Ion transport</keyword>
<evidence type="ECO:0000256" key="6">
    <source>
        <dbReference type="ARBA" id="ARBA00022842"/>
    </source>
</evidence>
<evidence type="ECO:0000256" key="2">
    <source>
        <dbReference type="ARBA" id="ARBA00009765"/>
    </source>
</evidence>
<keyword evidence="6" id="KW-0460">Magnesium</keyword>
<dbReference type="Proteomes" id="UP000183995">
    <property type="component" value="Unassembled WGS sequence"/>
</dbReference>
<dbReference type="SUPFAM" id="SSF143865">
    <property type="entry name" value="CorA soluble domain-like"/>
    <property type="match status" value="1"/>
</dbReference>
<reference evidence="13 14" key="1">
    <citation type="submission" date="2016-11" db="EMBL/GenBank/DDBJ databases">
        <authorList>
            <person name="Jaros S."/>
            <person name="Januszkiewicz K."/>
            <person name="Wedrychowicz H."/>
        </authorList>
    </citation>
    <scope>NUCLEOTIDE SEQUENCE [LARGE SCALE GENOMIC DNA]</scope>
    <source>
        <strain evidence="13 14">DSM 10068</strain>
    </source>
</reference>
<dbReference type="CDD" id="cd12826">
    <property type="entry name" value="EcCorA_ZntB-like_u1"/>
    <property type="match status" value="1"/>
</dbReference>
<comment type="subcellular location">
    <subcellularLocation>
        <location evidence="1">Cell membrane</location>
        <topology evidence="1">Multi-pass membrane protein</topology>
    </subcellularLocation>
</comment>
<dbReference type="PANTHER" id="PTHR46494">
    <property type="entry name" value="CORA FAMILY METAL ION TRANSPORTER (EUROFUNG)"/>
    <property type="match status" value="1"/>
</dbReference>
<sequence length="276" mass="32037">MRKILKSNEMAVLQDDVNISRADLLNAERHICLKLGPGKFLLALHYCDIRNAARKDSKVFIYCSPEHLIYLSDNKECAKVAGQIDEGIDTYRQLLEFFVTICTDDLHELEKVEDRITKLEDMLLTRKNRLDNGPDKIIAIRRDLLNVKRYYEQLGFIAGEFAEDENDVLPPDIQARFYSFSRRIDHLLSSVLHLREYITQVREAYQAQLDIQQNQIMKVFTVISGIFMPLTLIVGWYGMNLRMPEYGWSSGYAFVILLSVVVCVGCLAVFRLKKWF</sequence>
<dbReference type="STRING" id="1123282.SAMN02745823_02616"/>
<keyword evidence="7 12" id="KW-1133">Transmembrane helix</keyword>
<dbReference type="GO" id="GO:0015095">
    <property type="term" value="F:magnesium ion transmembrane transporter activity"/>
    <property type="evidence" value="ECO:0007669"/>
    <property type="project" value="TreeGrafter"/>
</dbReference>
<keyword evidence="3" id="KW-0813">Transport</keyword>
<dbReference type="InterPro" id="IPR002523">
    <property type="entry name" value="MgTranspt_CorA/ZnTranspt_ZntB"/>
</dbReference>
<proteinExistence type="inferred from homology"/>
<dbReference type="RefSeq" id="WP_073079730.1">
    <property type="nucleotide sequence ID" value="NZ_FQXV01000009.1"/>
</dbReference>
<evidence type="ECO:0000256" key="4">
    <source>
        <dbReference type="ARBA" id="ARBA00022475"/>
    </source>
</evidence>
<dbReference type="InterPro" id="IPR045861">
    <property type="entry name" value="CorA_cytoplasmic_dom"/>
</dbReference>
<feature type="transmembrane region" description="Helical" evidence="12">
    <location>
        <begin position="219"/>
        <end position="239"/>
    </location>
</feature>
<evidence type="ECO:0000313" key="13">
    <source>
        <dbReference type="EMBL" id="SHI12762.1"/>
    </source>
</evidence>
<dbReference type="Gene3D" id="1.20.58.340">
    <property type="entry name" value="Magnesium transport protein CorA, transmembrane region"/>
    <property type="match status" value="2"/>
</dbReference>
<evidence type="ECO:0000256" key="1">
    <source>
        <dbReference type="ARBA" id="ARBA00004651"/>
    </source>
</evidence>
<evidence type="ECO:0000256" key="9">
    <source>
        <dbReference type="ARBA" id="ARBA00023136"/>
    </source>
</evidence>